<keyword evidence="6 7" id="KW-0472">Membrane</keyword>
<dbReference type="OrthoDB" id="10260614at2759"/>
<evidence type="ECO:0000256" key="3">
    <source>
        <dbReference type="ARBA" id="ARBA00022692"/>
    </source>
</evidence>
<dbReference type="PANTHER" id="PTHR43731:SF14">
    <property type="entry name" value="PRESENILIN-ASSOCIATED RHOMBOID-LIKE PROTEIN, MITOCHONDRIAL"/>
    <property type="match status" value="1"/>
</dbReference>
<evidence type="ECO:0000256" key="1">
    <source>
        <dbReference type="ARBA" id="ARBA00004141"/>
    </source>
</evidence>
<evidence type="ECO:0000313" key="9">
    <source>
        <dbReference type="EMBL" id="TID29603.1"/>
    </source>
</evidence>
<evidence type="ECO:0000313" key="10">
    <source>
        <dbReference type="Proteomes" id="UP000307173"/>
    </source>
</evidence>
<reference evidence="9 10" key="1">
    <citation type="journal article" date="2019" name="Front. Genet.">
        <title>Whole-Genome Sequencing of the Opportunistic Yeast Pathogen Candida inconspicua Uncovers Its Hybrid Origin.</title>
        <authorList>
            <person name="Mixao V."/>
            <person name="Hansen A.P."/>
            <person name="Saus E."/>
            <person name="Boekhout T."/>
            <person name="Lass-Florl C."/>
            <person name="Gabaldon T."/>
        </authorList>
    </citation>
    <scope>NUCLEOTIDE SEQUENCE [LARGE SCALE GENOMIC DNA]</scope>
    <source>
        <strain evidence="9 10">CBS 180</strain>
    </source>
</reference>
<feature type="domain" description="Peptidase S54 rhomboid" evidence="8">
    <location>
        <begin position="182"/>
        <end position="322"/>
    </location>
</feature>
<proteinExistence type="inferred from homology"/>
<protein>
    <recommendedName>
        <fullName evidence="8">Peptidase S54 rhomboid domain-containing protein</fullName>
    </recommendedName>
</protein>
<evidence type="ECO:0000256" key="2">
    <source>
        <dbReference type="ARBA" id="ARBA00009045"/>
    </source>
</evidence>
<evidence type="ECO:0000256" key="5">
    <source>
        <dbReference type="ARBA" id="ARBA00022989"/>
    </source>
</evidence>
<feature type="transmembrane region" description="Helical" evidence="7">
    <location>
        <begin position="305"/>
        <end position="324"/>
    </location>
</feature>
<evidence type="ECO:0000256" key="6">
    <source>
        <dbReference type="ARBA" id="ARBA00023136"/>
    </source>
</evidence>
<keyword evidence="3 7" id="KW-0812">Transmembrane</keyword>
<feature type="transmembrane region" description="Helical" evidence="7">
    <location>
        <begin position="214"/>
        <end position="237"/>
    </location>
</feature>
<evidence type="ECO:0000259" key="8">
    <source>
        <dbReference type="Pfam" id="PF01694"/>
    </source>
</evidence>
<feature type="transmembrane region" description="Helical" evidence="7">
    <location>
        <begin position="136"/>
        <end position="153"/>
    </location>
</feature>
<dbReference type="SUPFAM" id="SSF144091">
    <property type="entry name" value="Rhomboid-like"/>
    <property type="match status" value="1"/>
</dbReference>
<dbReference type="Pfam" id="PF01694">
    <property type="entry name" value="Rhomboid"/>
    <property type="match status" value="1"/>
</dbReference>
<keyword evidence="5 7" id="KW-1133">Transmembrane helix</keyword>
<evidence type="ECO:0000256" key="4">
    <source>
        <dbReference type="ARBA" id="ARBA00022801"/>
    </source>
</evidence>
<feature type="transmembrane region" description="Helical" evidence="7">
    <location>
        <begin position="103"/>
        <end position="121"/>
    </location>
</feature>
<dbReference type="InterPro" id="IPR022764">
    <property type="entry name" value="Peptidase_S54_rhomboid_dom"/>
</dbReference>
<feature type="transmembrane region" description="Helical" evidence="7">
    <location>
        <begin position="243"/>
        <end position="265"/>
    </location>
</feature>
<name>A0A4T0X360_9ASCO</name>
<dbReference type="GO" id="GO:0004252">
    <property type="term" value="F:serine-type endopeptidase activity"/>
    <property type="evidence" value="ECO:0007669"/>
    <property type="project" value="InterPro"/>
</dbReference>
<comment type="caution">
    <text evidence="9">The sequence shown here is derived from an EMBL/GenBank/DDBJ whole genome shotgun (WGS) entry which is preliminary data.</text>
</comment>
<dbReference type="GO" id="GO:0006465">
    <property type="term" value="P:signal peptide processing"/>
    <property type="evidence" value="ECO:0007669"/>
    <property type="project" value="TreeGrafter"/>
</dbReference>
<keyword evidence="10" id="KW-1185">Reference proteome</keyword>
<dbReference type="EMBL" id="SELW01000283">
    <property type="protein sequence ID" value="TID29603.1"/>
    <property type="molecule type" value="Genomic_DNA"/>
</dbReference>
<dbReference type="InterPro" id="IPR050925">
    <property type="entry name" value="Rhomboid_protease_S54"/>
</dbReference>
<dbReference type="InterPro" id="IPR035952">
    <property type="entry name" value="Rhomboid-like_sf"/>
</dbReference>
<dbReference type="Gene3D" id="1.20.1540.10">
    <property type="entry name" value="Rhomboid-like"/>
    <property type="match status" value="1"/>
</dbReference>
<comment type="similarity">
    <text evidence="2">Belongs to the peptidase S54 family.</text>
</comment>
<comment type="subcellular location">
    <subcellularLocation>
        <location evidence="1">Membrane</location>
        <topology evidence="1">Multi-pass membrane protein</topology>
    </subcellularLocation>
</comment>
<dbReference type="STRING" id="52247.A0A4T0X360"/>
<keyword evidence="4" id="KW-0378">Hydrolase</keyword>
<dbReference type="Proteomes" id="UP000307173">
    <property type="component" value="Unassembled WGS sequence"/>
</dbReference>
<gene>
    <name evidence="9" type="ORF">CANINC_001877</name>
</gene>
<organism evidence="9 10">
    <name type="scientific">Pichia inconspicua</name>
    <dbReference type="NCBI Taxonomy" id="52247"/>
    <lineage>
        <taxon>Eukaryota</taxon>
        <taxon>Fungi</taxon>
        <taxon>Dikarya</taxon>
        <taxon>Ascomycota</taxon>
        <taxon>Saccharomycotina</taxon>
        <taxon>Pichiomycetes</taxon>
        <taxon>Pichiales</taxon>
        <taxon>Pichiaceae</taxon>
        <taxon>Pichia</taxon>
    </lineage>
</organism>
<evidence type="ECO:0000256" key="7">
    <source>
        <dbReference type="SAM" id="Phobius"/>
    </source>
</evidence>
<feature type="transmembrane region" description="Helical" evidence="7">
    <location>
        <begin position="272"/>
        <end position="293"/>
    </location>
</feature>
<dbReference type="PANTHER" id="PTHR43731">
    <property type="entry name" value="RHOMBOID PROTEASE"/>
    <property type="match status" value="1"/>
</dbReference>
<dbReference type="GO" id="GO:0016020">
    <property type="term" value="C:membrane"/>
    <property type="evidence" value="ECO:0007669"/>
    <property type="project" value="UniProtKB-SubCell"/>
</dbReference>
<accession>A0A4T0X360</accession>
<dbReference type="AlphaFoldDB" id="A0A4T0X360"/>
<sequence>MFRIGISTLTSARTSGMRKIPLYVNIVKRNFMTNFRSKMNIPRASTGTNWKKLFHNTEETVNSKYLQPLMQKRPATFLDLGRNSGSRSEPNYNNVQNNIVKPFIFATIFTVATYFIVPYLFEYTPMAYFKKHPSHLVWTILGLNAIVFGLWQIRYSSTTLYKTLENYFIMDRSALTRRSNLSLILSSFSHQEPFHLLVNMGCLYSFSGTMISMLGVPGFTSLYLISGVWASFFSLAYSQVFRYFGRSLGASGSIAGVFTAFATMFPKAGISFFFIPIPGGACVAAGLFALYNIAGCLMRWGSFDYAAHLGGMWVGLLWGLFLKWKLEREEQERRDRLKAFRRW</sequence>